<evidence type="ECO:0000256" key="11">
    <source>
        <dbReference type="ARBA" id="ARBA00023306"/>
    </source>
</evidence>
<dbReference type="RefSeq" id="WP_207689876.1">
    <property type="nucleotide sequence ID" value="NZ_CP061799.1"/>
</dbReference>
<dbReference type="GO" id="GO:0016020">
    <property type="term" value="C:membrane"/>
    <property type="evidence" value="ECO:0007669"/>
    <property type="project" value="UniProtKB-SubCell"/>
</dbReference>
<reference evidence="16" key="1">
    <citation type="journal article" date="2021" name="Microb. Physiol.">
        <title>Proteogenomic Insights into the Physiology of Marine, Sulfate-Reducing, Filamentous Desulfonema limicola and Desulfonema magnum.</title>
        <authorList>
            <person name="Schnaars V."/>
            <person name="Wohlbrand L."/>
            <person name="Scheve S."/>
            <person name="Hinrichs C."/>
            <person name="Reinhardt R."/>
            <person name="Rabus R."/>
        </authorList>
    </citation>
    <scope>NUCLEOTIDE SEQUENCE</scope>
    <source>
        <strain evidence="16">5ac10</strain>
    </source>
</reference>
<dbReference type="AlphaFoldDB" id="A0A975B375"/>
<dbReference type="InterPro" id="IPR001789">
    <property type="entry name" value="Sig_transdc_resp-reg_receiver"/>
</dbReference>
<dbReference type="Gene3D" id="3.30.565.10">
    <property type="entry name" value="Histidine kinase-like ATPase, C-terminal domain"/>
    <property type="match status" value="1"/>
</dbReference>
<gene>
    <name evidence="16" type="ORF">dnl_01620</name>
</gene>
<keyword evidence="5" id="KW-0808">Transferase</keyword>
<evidence type="ECO:0000256" key="13">
    <source>
        <dbReference type="SAM" id="Coils"/>
    </source>
</evidence>
<dbReference type="SMART" id="SM00387">
    <property type="entry name" value="HATPase_c"/>
    <property type="match status" value="1"/>
</dbReference>
<keyword evidence="8" id="KW-0067">ATP-binding</keyword>
<evidence type="ECO:0000313" key="16">
    <source>
        <dbReference type="EMBL" id="QTA77959.1"/>
    </source>
</evidence>
<dbReference type="Pfam" id="PF00512">
    <property type="entry name" value="HisKA"/>
    <property type="match status" value="1"/>
</dbReference>
<keyword evidence="17" id="KW-1185">Reference proteome</keyword>
<evidence type="ECO:0000313" key="17">
    <source>
        <dbReference type="Proteomes" id="UP000663720"/>
    </source>
</evidence>
<dbReference type="InterPro" id="IPR036097">
    <property type="entry name" value="HisK_dim/P_sf"/>
</dbReference>
<dbReference type="SUPFAM" id="SSF55874">
    <property type="entry name" value="ATPase domain of HSP90 chaperone/DNA topoisomerase II/histidine kinase"/>
    <property type="match status" value="1"/>
</dbReference>
<evidence type="ECO:0000256" key="3">
    <source>
        <dbReference type="ARBA" id="ARBA00012438"/>
    </source>
</evidence>
<evidence type="ECO:0000256" key="9">
    <source>
        <dbReference type="ARBA" id="ARBA00023012"/>
    </source>
</evidence>
<feature type="domain" description="Histidine kinase" evidence="14">
    <location>
        <begin position="169"/>
        <end position="387"/>
    </location>
</feature>
<keyword evidence="9" id="KW-0902">Two-component regulatory system</keyword>
<dbReference type="FunFam" id="1.10.287.130:FF:000038">
    <property type="entry name" value="Sensory transduction histidine kinase"/>
    <property type="match status" value="1"/>
</dbReference>
<dbReference type="InterPro" id="IPR011006">
    <property type="entry name" value="CheY-like_superfamily"/>
</dbReference>
<dbReference type="InterPro" id="IPR003594">
    <property type="entry name" value="HATPase_dom"/>
</dbReference>
<dbReference type="Proteomes" id="UP000663720">
    <property type="component" value="Chromosome"/>
</dbReference>
<evidence type="ECO:0000256" key="10">
    <source>
        <dbReference type="ARBA" id="ARBA00023136"/>
    </source>
</evidence>
<keyword evidence="13" id="KW-0175">Coiled coil</keyword>
<dbReference type="CDD" id="cd16922">
    <property type="entry name" value="HATPase_EvgS-ArcB-TorS-like"/>
    <property type="match status" value="1"/>
</dbReference>
<dbReference type="PROSITE" id="PS50109">
    <property type="entry name" value="HIS_KIN"/>
    <property type="match status" value="1"/>
</dbReference>
<dbReference type="InterPro" id="IPR036890">
    <property type="entry name" value="HATPase_C_sf"/>
</dbReference>
<keyword evidence="11" id="KW-0131">Cell cycle</keyword>
<dbReference type="Gene3D" id="1.10.287.130">
    <property type="match status" value="1"/>
</dbReference>
<comment type="catalytic activity">
    <reaction evidence="1">
        <text>ATP + protein L-histidine = ADP + protein N-phospho-L-histidine.</text>
        <dbReference type="EC" id="2.7.13.3"/>
    </reaction>
</comment>
<dbReference type="Pfam" id="PF00072">
    <property type="entry name" value="Response_reg"/>
    <property type="match status" value="1"/>
</dbReference>
<feature type="coiled-coil region" evidence="13">
    <location>
        <begin position="132"/>
        <end position="162"/>
    </location>
</feature>
<dbReference type="SMART" id="SM00388">
    <property type="entry name" value="HisKA"/>
    <property type="match status" value="1"/>
</dbReference>
<keyword evidence="4 12" id="KW-0597">Phosphoprotein</keyword>
<dbReference type="CDD" id="cd17546">
    <property type="entry name" value="REC_hyHK_CKI1_RcsC-like"/>
    <property type="match status" value="1"/>
</dbReference>
<comment type="subcellular location">
    <subcellularLocation>
        <location evidence="2">Membrane</location>
    </subcellularLocation>
</comment>
<evidence type="ECO:0000256" key="5">
    <source>
        <dbReference type="ARBA" id="ARBA00022679"/>
    </source>
</evidence>
<dbReference type="EMBL" id="CP061799">
    <property type="protein sequence ID" value="QTA77959.1"/>
    <property type="molecule type" value="Genomic_DNA"/>
</dbReference>
<dbReference type="GO" id="GO:0000155">
    <property type="term" value="F:phosphorelay sensor kinase activity"/>
    <property type="evidence" value="ECO:0007669"/>
    <property type="project" value="InterPro"/>
</dbReference>
<evidence type="ECO:0000256" key="12">
    <source>
        <dbReference type="PROSITE-ProRule" id="PRU00169"/>
    </source>
</evidence>
<dbReference type="KEGG" id="dli:dnl_01620"/>
<evidence type="ECO:0000256" key="4">
    <source>
        <dbReference type="ARBA" id="ARBA00022553"/>
    </source>
</evidence>
<evidence type="ECO:0000256" key="8">
    <source>
        <dbReference type="ARBA" id="ARBA00022840"/>
    </source>
</evidence>
<accession>A0A975B375</accession>
<dbReference type="InterPro" id="IPR005467">
    <property type="entry name" value="His_kinase_dom"/>
</dbReference>
<dbReference type="CDD" id="cd00082">
    <property type="entry name" value="HisKA"/>
    <property type="match status" value="1"/>
</dbReference>
<feature type="domain" description="Response regulatory" evidence="15">
    <location>
        <begin position="418"/>
        <end position="532"/>
    </location>
</feature>
<dbReference type="PANTHER" id="PTHR45339">
    <property type="entry name" value="HYBRID SIGNAL TRANSDUCTION HISTIDINE KINASE J"/>
    <property type="match status" value="1"/>
</dbReference>
<dbReference type="InterPro" id="IPR003661">
    <property type="entry name" value="HisK_dim/P_dom"/>
</dbReference>
<dbReference type="InterPro" id="IPR004358">
    <property type="entry name" value="Sig_transdc_His_kin-like_C"/>
</dbReference>
<sequence>MENKILYSELSRYYNGLEIGILITDTDLSIIFINEWIKHRLDKERQDIKNLSQLYINHDFSFIQDVIQKTIKYNSPQILSQAFHSWIIPLPDNRFPDGLMRQSGSLIPFSLNNHGSYALIQIKDNSDTVLRIEYLKQSQKKLSEQAVELEKAKEAAESANQAKSYFLANMSHELRTPLNSILGFTQLLIQDINLNNRQKDRLNIIEQSGNHLLAVINDLLDISKIESKHTELKPEQFHFLNFLYQIAETVKIHAVKKKLKFIYRFGHDLPEIIYADKKKLKQVLFNLLNNAIKFTEKGEVVFSVSQDHTKQCILFQIEDTGIGIPPELLEDIFNPFRRVSEKLNSIQGTGLGLAISKEFIRMMGSSPGVISEPGKGSSFFFRLNTSDLLIKDNHIDIDPYTSDYDLTEIAGYHGKKLTILIADDIEENRLVLKQLLDLLGFKVLEAENGKVCMEKFQESMPDLILMDLLMPVIDGWEAADMIRKKDHKTPIIAVSANAYNINFEKCRLAGINDFIAKPFSMSKILKKIEKNLGLKWIFHKNTNNCQQNIEPDLPENPCDVKMPSQIDKEQIINFAQIGNVKAINLILDKIDKQDRSYASLVKTLRNFLKTYDLNEIITFLK</sequence>
<dbReference type="GO" id="GO:0005524">
    <property type="term" value="F:ATP binding"/>
    <property type="evidence" value="ECO:0007669"/>
    <property type="project" value="UniProtKB-KW"/>
</dbReference>
<dbReference type="PANTHER" id="PTHR45339:SF1">
    <property type="entry name" value="HYBRID SIGNAL TRANSDUCTION HISTIDINE KINASE J"/>
    <property type="match status" value="1"/>
</dbReference>
<keyword evidence="10" id="KW-0472">Membrane</keyword>
<evidence type="ECO:0000259" key="15">
    <source>
        <dbReference type="PROSITE" id="PS50110"/>
    </source>
</evidence>
<name>A0A975B375_9BACT</name>
<protein>
    <recommendedName>
        <fullName evidence="3">histidine kinase</fullName>
        <ecNumber evidence="3">2.7.13.3</ecNumber>
    </recommendedName>
</protein>
<dbReference type="EC" id="2.7.13.3" evidence="3"/>
<feature type="modified residue" description="4-aspartylphosphate" evidence="12">
    <location>
        <position position="467"/>
    </location>
</feature>
<dbReference type="FunFam" id="3.30.565.10:FF:000010">
    <property type="entry name" value="Sensor histidine kinase RcsC"/>
    <property type="match status" value="1"/>
</dbReference>
<keyword evidence="7 16" id="KW-0418">Kinase</keyword>
<evidence type="ECO:0000256" key="1">
    <source>
        <dbReference type="ARBA" id="ARBA00000085"/>
    </source>
</evidence>
<dbReference type="PROSITE" id="PS50110">
    <property type="entry name" value="RESPONSE_REGULATORY"/>
    <property type="match status" value="1"/>
</dbReference>
<dbReference type="SUPFAM" id="SSF52172">
    <property type="entry name" value="CheY-like"/>
    <property type="match status" value="1"/>
</dbReference>
<evidence type="ECO:0000256" key="2">
    <source>
        <dbReference type="ARBA" id="ARBA00004370"/>
    </source>
</evidence>
<dbReference type="SMART" id="SM00448">
    <property type="entry name" value="REC"/>
    <property type="match status" value="1"/>
</dbReference>
<dbReference type="SUPFAM" id="SSF47384">
    <property type="entry name" value="Homodimeric domain of signal transducing histidine kinase"/>
    <property type="match status" value="1"/>
</dbReference>
<evidence type="ECO:0000256" key="6">
    <source>
        <dbReference type="ARBA" id="ARBA00022741"/>
    </source>
</evidence>
<dbReference type="PRINTS" id="PR00344">
    <property type="entry name" value="BCTRLSENSOR"/>
</dbReference>
<evidence type="ECO:0000256" key="7">
    <source>
        <dbReference type="ARBA" id="ARBA00022777"/>
    </source>
</evidence>
<dbReference type="Gene3D" id="3.30.450.20">
    <property type="entry name" value="PAS domain"/>
    <property type="match status" value="1"/>
</dbReference>
<evidence type="ECO:0000259" key="14">
    <source>
        <dbReference type="PROSITE" id="PS50109"/>
    </source>
</evidence>
<proteinExistence type="predicted"/>
<organism evidence="16 17">
    <name type="scientific">Desulfonema limicola</name>
    <dbReference type="NCBI Taxonomy" id="45656"/>
    <lineage>
        <taxon>Bacteria</taxon>
        <taxon>Pseudomonadati</taxon>
        <taxon>Thermodesulfobacteriota</taxon>
        <taxon>Desulfobacteria</taxon>
        <taxon>Desulfobacterales</taxon>
        <taxon>Desulfococcaceae</taxon>
        <taxon>Desulfonema</taxon>
    </lineage>
</organism>
<dbReference type="Gene3D" id="3.40.50.2300">
    <property type="match status" value="1"/>
</dbReference>
<dbReference type="Pfam" id="PF02518">
    <property type="entry name" value="HATPase_c"/>
    <property type="match status" value="1"/>
</dbReference>
<keyword evidence="6" id="KW-0547">Nucleotide-binding</keyword>